<dbReference type="OrthoDB" id="10029313at2759"/>
<evidence type="ECO:0000313" key="2">
    <source>
        <dbReference type="Proteomes" id="UP000281553"/>
    </source>
</evidence>
<dbReference type="Proteomes" id="UP000281553">
    <property type="component" value="Unassembled WGS sequence"/>
</dbReference>
<proteinExistence type="predicted"/>
<gene>
    <name evidence="1" type="ORF">DILT_LOCUS7829</name>
</gene>
<sequence length="77" mass="8725">MMPDTTLERRIQWIVIAALDATLSRAQSTEDHKYSVRQRVASLIISHRPRRNISSAEVKVIKELKGDDDIAIVPADK</sequence>
<keyword evidence="2" id="KW-1185">Reference proteome</keyword>
<protein>
    <submittedName>
        <fullName evidence="1">Uncharacterized protein</fullName>
    </submittedName>
</protein>
<reference evidence="1 2" key="1">
    <citation type="submission" date="2018-11" db="EMBL/GenBank/DDBJ databases">
        <authorList>
            <consortium name="Pathogen Informatics"/>
        </authorList>
    </citation>
    <scope>NUCLEOTIDE SEQUENCE [LARGE SCALE GENOMIC DNA]</scope>
</reference>
<evidence type="ECO:0000313" key="1">
    <source>
        <dbReference type="EMBL" id="VDN11998.1"/>
    </source>
</evidence>
<dbReference type="EMBL" id="UYRU01052733">
    <property type="protein sequence ID" value="VDN11998.1"/>
    <property type="molecule type" value="Genomic_DNA"/>
</dbReference>
<name>A0A3P7LPT5_DIBLA</name>
<organism evidence="1 2">
    <name type="scientific">Dibothriocephalus latus</name>
    <name type="common">Fish tapeworm</name>
    <name type="synonym">Diphyllobothrium latum</name>
    <dbReference type="NCBI Taxonomy" id="60516"/>
    <lineage>
        <taxon>Eukaryota</taxon>
        <taxon>Metazoa</taxon>
        <taxon>Spiralia</taxon>
        <taxon>Lophotrochozoa</taxon>
        <taxon>Platyhelminthes</taxon>
        <taxon>Cestoda</taxon>
        <taxon>Eucestoda</taxon>
        <taxon>Diphyllobothriidea</taxon>
        <taxon>Diphyllobothriidae</taxon>
        <taxon>Dibothriocephalus</taxon>
    </lineage>
</organism>
<dbReference type="AlphaFoldDB" id="A0A3P7LPT5"/>
<accession>A0A3P7LPT5</accession>